<organism evidence="1 2">
    <name type="scientific">Coemansia erecta</name>
    <dbReference type="NCBI Taxonomy" id="147472"/>
    <lineage>
        <taxon>Eukaryota</taxon>
        <taxon>Fungi</taxon>
        <taxon>Fungi incertae sedis</taxon>
        <taxon>Zoopagomycota</taxon>
        <taxon>Kickxellomycotina</taxon>
        <taxon>Kickxellomycetes</taxon>
        <taxon>Kickxellales</taxon>
        <taxon>Kickxellaceae</taxon>
        <taxon>Coemansia</taxon>
    </lineage>
</organism>
<keyword evidence="2" id="KW-1185">Reference proteome</keyword>
<dbReference type="GO" id="GO:0006122">
    <property type="term" value="P:mitochondrial electron transport, ubiquinol to cytochrome c"/>
    <property type="evidence" value="ECO:0007669"/>
    <property type="project" value="InterPro"/>
</dbReference>
<dbReference type="AlphaFoldDB" id="A0A9W7XV94"/>
<comment type="caution">
    <text evidence="1">The sequence shown here is derived from an EMBL/GenBank/DDBJ whole genome shotgun (WGS) entry which is preliminary data.</text>
</comment>
<dbReference type="PANTHER" id="PTHR28254">
    <property type="entry name" value="CYTOCHROME B-C1 COMPLEX SUBUNIT 10"/>
    <property type="match status" value="1"/>
</dbReference>
<accession>A0A9W7XV94</accession>
<dbReference type="OrthoDB" id="2391627at2759"/>
<dbReference type="PANTHER" id="PTHR28254:SF1">
    <property type="entry name" value="CYTOCHROME B-C1 COMPLEX SUBUNIT 10, MITOCHONDRIAL"/>
    <property type="match status" value="1"/>
</dbReference>
<reference evidence="1" key="1">
    <citation type="submission" date="2022-07" db="EMBL/GenBank/DDBJ databases">
        <title>Phylogenomic reconstructions and comparative analyses of Kickxellomycotina fungi.</title>
        <authorList>
            <person name="Reynolds N.K."/>
            <person name="Stajich J.E."/>
            <person name="Barry K."/>
            <person name="Grigoriev I.V."/>
            <person name="Crous P."/>
            <person name="Smith M.E."/>
        </authorList>
    </citation>
    <scope>NUCLEOTIDE SEQUENCE</scope>
    <source>
        <strain evidence="1">NBRC 32514</strain>
    </source>
</reference>
<dbReference type="EMBL" id="JANBOJ010000165">
    <property type="protein sequence ID" value="KAJ1721529.1"/>
    <property type="molecule type" value="Genomic_DNA"/>
</dbReference>
<dbReference type="Proteomes" id="UP001149813">
    <property type="component" value="Unassembled WGS sequence"/>
</dbReference>
<dbReference type="Pfam" id="PF09796">
    <property type="entry name" value="QCR10"/>
    <property type="match status" value="1"/>
</dbReference>
<dbReference type="InterPro" id="IPR019182">
    <property type="entry name" value="Cytochrome_b-c1_su10_fun"/>
</dbReference>
<evidence type="ECO:0000313" key="2">
    <source>
        <dbReference type="Proteomes" id="UP001149813"/>
    </source>
</evidence>
<proteinExistence type="predicted"/>
<evidence type="ECO:0000313" key="1">
    <source>
        <dbReference type="EMBL" id="KAJ1721529.1"/>
    </source>
</evidence>
<name>A0A9W7XV94_9FUNG</name>
<dbReference type="GO" id="GO:0005739">
    <property type="term" value="C:mitochondrion"/>
    <property type="evidence" value="ECO:0007669"/>
    <property type="project" value="GOC"/>
</dbReference>
<sequence>MVQPPIRPKTRFNVSGYSAETARYWAGSSARWGAFAGIMGLFLVSQVPTIKQSILQKTPFLGWYWKVEEPAK</sequence>
<gene>
    <name evidence="1" type="ORF">LPJ53_003958</name>
</gene>
<protein>
    <submittedName>
        <fullName evidence="1">Uncharacterized protein</fullName>
    </submittedName>
</protein>